<evidence type="ECO:0000313" key="3">
    <source>
        <dbReference type="Proteomes" id="UP000290439"/>
    </source>
</evidence>
<feature type="chain" id="PRO_5039475118" description="Peptidase" evidence="1">
    <location>
        <begin position="19"/>
        <end position="322"/>
    </location>
</feature>
<evidence type="ECO:0000256" key="1">
    <source>
        <dbReference type="SAM" id="SignalP"/>
    </source>
</evidence>
<feature type="signal peptide" evidence="1">
    <location>
        <begin position="1"/>
        <end position="18"/>
    </location>
</feature>
<accession>A0A4U8WAF7</accession>
<evidence type="ECO:0000313" key="2">
    <source>
        <dbReference type="EMBL" id="VFB01765.1"/>
    </source>
</evidence>
<dbReference type="EMBL" id="LR215973">
    <property type="protein sequence ID" value="VFB01765.1"/>
    <property type="molecule type" value="Genomic_DNA"/>
</dbReference>
<name>A0A4U8WAF7_9NOCA</name>
<protein>
    <recommendedName>
        <fullName evidence="4">Peptidase</fullName>
    </recommendedName>
</protein>
<evidence type="ECO:0008006" key="4">
    <source>
        <dbReference type="Google" id="ProtNLM"/>
    </source>
</evidence>
<dbReference type="Proteomes" id="UP000290439">
    <property type="component" value="Chromosome"/>
</dbReference>
<organism evidence="2 3">
    <name type="scientific">Nocardia cyriacigeorgica</name>
    <dbReference type="NCBI Taxonomy" id="135487"/>
    <lineage>
        <taxon>Bacteria</taxon>
        <taxon>Bacillati</taxon>
        <taxon>Actinomycetota</taxon>
        <taxon>Actinomycetes</taxon>
        <taxon>Mycobacteriales</taxon>
        <taxon>Nocardiaceae</taxon>
        <taxon>Nocardia</taxon>
    </lineage>
</organism>
<dbReference type="AlphaFoldDB" id="A0A4U8WAF7"/>
<sequence length="322" mass="33922">MIRALALAALVLVPVAGCGDEANERAEPASSSAFPAPVIPAPPPQFWSTPAGTPQQHATVAQATRQVDVCSLIPREVLDDLGGVESVSVGLDSCRANLRTQGGDATLTWHATLLPPLTPGHGIGKQLGDVSVLLVPDRPDGPPGSCGATARFPAGAAFYLGATTPGQDPCAVADRLLPGMIERWRQSPPQGSSPDTVPTVLLGADPCAVRAKLAGTTDTDQRRLTQCLFGYRNETVTVSYEYRDPARVAANSTIEQIGERPVHRWASLYDSRIPILTAVVGPELPPGSTVFGPRVPIVEVSATTYEVTREVMEQVLGLFPAR</sequence>
<reference evidence="2 3" key="1">
    <citation type="submission" date="2019-02" db="EMBL/GenBank/DDBJ databases">
        <authorList>
            <consortium name="Pathogen Informatics"/>
        </authorList>
    </citation>
    <scope>NUCLEOTIDE SEQUENCE [LARGE SCALE GENOMIC DNA]</scope>
    <source>
        <strain evidence="2 3">3012STDY6756504</strain>
    </source>
</reference>
<keyword evidence="1" id="KW-0732">Signal</keyword>
<gene>
    <name evidence="2" type="ORF">NCTC10797_05592</name>
</gene>
<dbReference type="RefSeq" id="WP_197731660.1">
    <property type="nucleotide sequence ID" value="NZ_LR215973.1"/>
</dbReference>
<proteinExistence type="predicted"/>